<dbReference type="Pfam" id="PF01594">
    <property type="entry name" value="AI-2E_transport"/>
    <property type="match status" value="1"/>
</dbReference>
<dbReference type="InterPro" id="IPR002549">
    <property type="entry name" value="AI-2E-like"/>
</dbReference>
<dbReference type="RefSeq" id="WP_049705543.1">
    <property type="nucleotide sequence ID" value="NZ_BMFM01000001.1"/>
</dbReference>
<dbReference type="GO" id="GO:0016020">
    <property type="term" value="C:membrane"/>
    <property type="evidence" value="ECO:0007669"/>
    <property type="project" value="UniProtKB-SubCell"/>
</dbReference>
<sequence>MSLRNQVLVWVGFLVALALSIWFFRGILLPFVIGLALAYLLNPVVAQLEKLRLNRGWATAIVLVVVLSVIAWGMFLLVPLVVSQVIGLGQRLPGYVSDLQALANRAVPALNEWLGPERTLQLEHSLTEWFNSLNLPGITAWVTGQIYQSSASFIGTLGLAIVAPVVAFYLLLDWDGMVKGLDNLLPRAYREEIQGVLADIDRSMAGVIRGQGSVVLILCVYYATGLTLGGLSFGLVLGLITGLLSFIPYVGFVIGFGLSVGIAIVQFWPDWFRIIIIGIVFGVGQFLEGNVLYPKLVGSSIGINPVWLMLALLAFAQLFGFLGLLLAVPLSAIAAVLLRYSVRKYKASPLYLGPNGGGGDKPDAAA</sequence>
<evidence type="ECO:0000313" key="7">
    <source>
        <dbReference type="Proteomes" id="UP000321062"/>
    </source>
</evidence>
<evidence type="ECO:0000256" key="2">
    <source>
        <dbReference type="ARBA" id="ARBA00009773"/>
    </source>
</evidence>
<dbReference type="OrthoDB" id="5792512at2"/>
<dbReference type="Proteomes" id="UP000321062">
    <property type="component" value="Chromosome"/>
</dbReference>
<comment type="subcellular location">
    <subcellularLocation>
        <location evidence="1">Membrane</location>
        <topology evidence="1">Multi-pass membrane protein</topology>
    </subcellularLocation>
</comment>
<evidence type="ECO:0000256" key="5">
    <source>
        <dbReference type="ARBA" id="ARBA00023136"/>
    </source>
</evidence>
<gene>
    <name evidence="6" type="ORF">FNA67_12815</name>
</gene>
<evidence type="ECO:0000313" key="6">
    <source>
        <dbReference type="EMBL" id="QEE21003.1"/>
    </source>
</evidence>
<dbReference type="KEGG" id="yti:FNA67_12815"/>
<dbReference type="PANTHER" id="PTHR21716:SF64">
    <property type="entry name" value="AI-2 TRANSPORT PROTEIN TQSA"/>
    <property type="match status" value="1"/>
</dbReference>
<evidence type="ECO:0000256" key="4">
    <source>
        <dbReference type="ARBA" id="ARBA00022989"/>
    </source>
</evidence>
<comment type="similarity">
    <text evidence="2">Belongs to the autoinducer-2 exporter (AI-2E) (TC 2.A.86) family.</text>
</comment>
<dbReference type="EMBL" id="CP041690">
    <property type="protein sequence ID" value="QEE21003.1"/>
    <property type="molecule type" value="Genomic_DNA"/>
</dbReference>
<protein>
    <submittedName>
        <fullName evidence="6">AI-2E family transporter</fullName>
    </submittedName>
</protein>
<keyword evidence="5" id="KW-0472">Membrane</keyword>
<evidence type="ECO:0000256" key="3">
    <source>
        <dbReference type="ARBA" id="ARBA00022692"/>
    </source>
</evidence>
<accession>A0A5B9DPD0</accession>
<evidence type="ECO:0000256" key="1">
    <source>
        <dbReference type="ARBA" id="ARBA00004141"/>
    </source>
</evidence>
<proteinExistence type="inferred from homology"/>
<keyword evidence="3" id="KW-0812">Transmembrane</keyword>
<keyword evidence="7" id="KW-1185">Reference proteome</keyword>
<keyword evidence="4" id="KW-1133">Transmembrane helix</keyword>
<dbReference type="AlphaFoldDB" id="A0A5B9DPD0"/>
<reference evidence="6 7" key="1">
    <citation type="journal article" date="2015" name="Int. J. Syst. Evol. Microbiol.">
        <title>Youhaiella tibetensis gen. nov., sp. nov., isolated from subsurface sediment.</title>
        <authorList>
            <person name="Wang Y.X."/>
            <person name="Huang F.Q."/>
            <person name="Nogi Y."/>
            <person name="Pang S.J."/>
            <person name="Wang P.K."/>
            <person name="Lv J."/>
        </authorList>
    </citation>
    <scope>NUCLEOTIDE SEQUENCE [LARGE SCALE GENOMIC DNA]</scope>
    <source>
        <strain evidence="7">fig4</strain>
    </source>
</reference>
<dbReference type="GO" id="GO:0055085">
    <property type="term" value="P:transmembrane transport"/>
    <property type="evidence" value="ECO:0007669"/>
    <property type="project" value="TreeGrafter"/>
</dbReference>
<organism evidence="6 7">
    <name type="scientific">Paradevosia tibetensis</name>
    <dbReference type="NCBI Taxonomy" id="1447062"/>
    <lineage>
        <taxon>Bacteria</taxon>
        <taxon>Pseudomonadati</taxon>
        <taxon>Pseudomonadota</taxon>
        <taxon>Alphaproteobacteria</taxon>
        <taxon>Hyphomicrobiales</taxon>
        <taxon>Devosiaceae</taxon>
        <taxon>Paradevosia</taxon>
    </lineage>
</organism>
<dbReference type="PANTHER" id="PTHR21716">
    <property type="entry name" value="TRANSMEMBRANE PROTEIN"/>
    <property type="match status" value="1"/>
</dbReference>
<name>A0A5B9DPD0_9HYPH</name>